<dbReference type="PANTHER" id="PTHR18964">
    <property type="entry name" value="ROK (REPRESSOR, ORF, KINASE) FAMILY"/>
    <property type="match status" value="1"/>
</dbReference>
<proteinExistence type="inferred from homology"/>
<dbReference type="Gene3D" id="3.30.420.40">
    <property type="match status" value="2"/>
</dbReference>
<name>A0A2T2YDH0_9BACT</name>
<organism evidence="2 3">
    <name type="scientific">Adhaeribacter arboris</name>
    <dbReference type="NCBI Taxonomy" id="2072846"/>
    <lineage>
        <taxon>Bacteria</taxon>
        <taxon>Pseudomonadati</taxon>
        <taxon>Bacteroidota</taxon>
        <taxon>Cytophagia</taxon>
        <taxon>Cytophagales</taxon>
        <taxon>Hymenobacteraceae</taxon>
        <taxon>Adhaeribacter</taxon>
    </lineage>
</organism>
<dbReference type="InterPro" id="IPR000600">
    <property type="entry name" value="ROK"/>
</dbReference>
<dbReference type="SUPFAM" id="SSF53067">
    <property type="entry name" value="Actin-like ATPase domain"/>
    <property type="match status" value="1"/>
</dbReference>
<accession>A0A2T2YDH0</accession>
<dbReference type="Proteomes" id="UP000240357">
    <property type="component" value="Unassembled WGS sequence"/>
</dbReference>
<evidence type="ECO:0000313" key="2">
    <source>
        <dbReference type="EMBL" id="PSR53543.1"/>
    </source>
</evidence>
<sequence length="333" mass="35868">MLLGFDIGGTKCAVVLGTKNADNDLQIIDKQVLPTNRLVYPMIEQLFTTADDLLLKHGIPTENIEGIGISCGGPLSSKKGLILSPPNLPGWDNIPIVSLAEKKFGRKTFLQNDANACAMAEWKHGAGRGYNNIIFLTFGTGMGAGLILDGKLYSGTSDLAGEVGHIRLADRGPVGFGKEGSFEGFCSGGGIAQIAQVKVRQKLQMGQPVSFCKSLEELPFLTAKMVAEAAYQHDPVALDIYRTCGHYLGIGLSLFIDILNPEIIIMGSIYGRAQELLEPYMREVIQAEAIEESRKACRIVPALLSENIGDIAALCLAETIATEYSDHTIPTRN</sequence>
<keyword evidence="2" id="KW-0418">Kinase</keyword>
<dbReference type="AlphaFoldDB" id="A0A2T2YDH0"/>
<dbReference type="Pfam" id="PF00480">
    <property type="entry name" value="ROK"/>
    <property type="match status" value="1"/>
</dbReference>
<evidence type="ECO:0000256" key="1">
    <source>
        <dbReference type="ARBA" id="ARBA00006479"/>
    </source>
</evidence>
<dbReference type="OrthoDB" id="9810372at2"/>
<dbReference type="InterPro" id="IPR043129">
    <property type="entry name" value="ATPase_NBD"/>
</dbReference>
<dbReference type="CDD" id="cd23763">
    <property type="entry name" value="ASKHA_ATPase_ROK"/>
    <property type="match status" value="1"/>
</dbReference>
<dbReference type="PANTHER" id="PTHR18964:SF149">
    <property type="entry name" value="BIFUNCTIONAL UDP-N-ACETYLGLUCOSAMINE 2-EPIMERASE_N-ACETYLMANNOSAMINE KINASE"/>
    <property type="match status" value="1"/>
</dbReference>
<protein>
    <submittedName>
        <fullName evidence="2">Sugar kinase</fullName>
    </submittedName>
</protein>
<comment type="caution">
    <text evidence="2">The sequence shown here is derived from an EMBL/GenBank/DDBJ whole genome shotgun (WGS) entry which is preliminary data.</text>
</comment>
<dbReference type="EMBL" id="PYFT01000001">
    <property type="protein sequence ID" value="PSR53543.1"/>
    <property type="molecule type" value="Genomic_DNA"/>
</dbReference>
<gene>
    <name evidence="2" type="ORF">AHMF7605_08400</name>
</gene>
<keyword evidence="3" id="KW-1185">Reference proteome</keyword>
<evidence type="ECO:0000313" key="3">
    <source>
        <dbReference type="Proteomes" id="UP000240357"/>
    </source>
</evidence>
<keyword evidence="2" id="KW-0808">Transferase</keyword>
<reference evidence="2 3" key="1">
    <citation type="submission" date="2018-03" db="EMBL/GenBank/DDBJ databases">
        <title>Adhaeribacter sp. HMF7605 Genome sequencing and assembly.</title>
        <authorList>
            <person name="Kang H."/>
            <person name="Kang J."/>
            <person name="Cha I."/>
            <person name="Kim H."/>
            <person name="Joh K."/>
        </authorList>
    </citation>
    <scope>NUCLEOTIDE SEQUENCE [LARGE SCALE GENOMIC DNA]</scope>
    <source>
        <strain evidence="2 3">HMF7605</strain>
    </source>
</reference>
<dbReference type="RefSeq" id="WP_106928273.1">
    <property type="nucleotide sequence ID" value="NZ_PYFT01000001.1"/>
</dbReference>
<dbReference type="GO" id="GO:0016301">
    <property type="term" value="F:kinase activity"/>
    <property type="evidence" value="ECO:0007669"/>
    <property type="project" value="UniProtKB-KW"/>
</dbReference>
<comment type="similarity">
    <text evidence="1">Belongs to the ROK (NagC/XylR) family.</text>
</comment>